<dbReference type="Pfam" id="PF03466">
    <property type="entry name" value="LysR_substrate"/>
    <property type="match status" value="1"/>
</dbReference>
<dbReference type="InterPro" id="IPR050950">
    <property type="entry name" value="HTH-type_LysR_regulators"/>
</dbReference>
<gene>
    <name evidence="6" type="ORF">GCM10022405_00770</name>
</gene>
<dbReference type="PANTHER" id="PTHR30419:SF8">
    <property type="entry name" value="NITROGEN ASSIMILATION TRANSCRIPTIONAL ACTIVATOR-RELATED"/>
    <property type="match status" value="1"/>
</dbReference>
<evidence type="ECO:0000256" key="3">
    <source>
        <dbReference type="ARBA" id="ARBA00023125"/>
    </source>
</evidence>
<dbReference type="PANTHER" id="PTHR30419">
    <property type="entry name" value="HTH-TYPE TRANSCRIPTIONAL REGULATOR YBHD"/>
    <property type="match status" value="1"/>
</dbReference>
<feature type="domain" description="HTH lysR-type" evidence="5">
    <location>
        <begin position="11"/>
        <end position="68"/>
    </location>
</feature>
<dbReference type="PRINTS" id="PR00039">
    <property type="entry name" value="HTHLYSR"/>
</dbReference>
<evidence type="ECO:0000259" key="5">
    <source>
        <dbReference type="PROSITE" id="PS50931"/>
    </source>
</evidence>
<evidence type="ECO:0000256" key="4">
    <source>
        <dbReference type="ARBA" id="ARBA00023163"/>
    </source>
</evidence>
<proteinExistence type="inferred from homology"/>
<dbReference type="SUPFAM" id="SSF46785">
    <property type="entry name" value="Winged helix' DNA-binding domain"/>
    <property type="match status" value="1"/>
</dbReference>
<dbReference type="InterPro" id="IPR036388">
    <property type="entry name" value="WH-like_DNA-bd_sf"/>
</dbReference>
<keyword evidence="7" id="KW-1185">Reference proteome</keyword>
<keyword evidence="4" id="KW-0804">Transcription</keyword>
<comment type="similarity">
    <text evidence="1">Belongs to the LysR transcriptional regulatory family.</text>
</comment>
<evidence type="ECO:0000313" key="7">
    <source>
        <dbReference type="Proteomes" id="UP001499994"/>
    </source>
</evidence>
<keyword evidence="3" id="KW-0238">DNA-binding</keyword>
<evidence type="ECO:0000256" key="2">
    <source>
        <dbReference type="ARBA" id="ARBA00023015"/>
    </source>
</evidence>
<dbReference type="InterPro" id="IPR005119">
    <property type="entry name" value="LysR_subst-bd"/>
</dbReference>
<dbReference type="Gene3D" id="3.40.190.290">
    <property type="match status" value="1"/>
</dbReference>
<organism evidence="6 7">
    <name type="scientific">Gibbsiella dentisursi</name>
    <dbReference type="NCBI Taxonomy" id="796890"/>
    <lineage>
        <taxon>Bacteria</taxon>
        <taxon>Pseudomonadati</taxon>
        <taxon>Pseudomonadota</taxon>
        <taxon>Gammaproteobacteria</taxon>
        <taxon>Enterobacterales</taxon>
        <taxon>Yersiniaceae</taxon>
        <taxon>Gibbsiella</taxon>
    </lineage>
</organism>
<dbReference type="InterPro" id="IPR036390">
    <property type="entry name" value="WH_DNA-bd_sf"/>
</dbReference>
<evidence type="ECO:0000313" key="6">
    <source>
        <dbReference type="EMBL" id="GAA3879111.1"/>
    </source>
</evidence>
<dbReference type="Proteomes" id="UP001499994">
    <property type="component" value="Unassembled WGS sequence"/>
</dbReference>
<dbReference type="SUPFAM" id="SSF53850">
    <property type="entry name" value="Periplasmic binding protein-like II"/>
    <property type="match status" value="1"/>
</dbReference>
<reference evidence="7" key="1">
    <citation type="journal article" date="2019" name="Int. J. Syst. Evol. Microbiol.">
        <title>The Global Catalogue of Microorganisms (GCM) 10K type strain sequencing project: providing services to taxonomists for standard genome sequencing and annotation.</title>
        <authorList>
            <consortium name="The Broad Institute Genomics Platform"/>
            <consortium name="The Broad Institute Genome Sequencing Center for Infectious Disease"/>
            <person name="Wu L."/>
            <person name="Ma J."/>
        </authorList>
    </citation>
    <scope>NUCLEOTIDE SEQUENCE [LARGE SCALE GENOMIC DNA]</scope>
    <source>
        <strain evidence="7">JCM 17201</strain>
    </source>
</reference>
<name>A0ABP7KIV4_9GAMM</name>
<keyword evidence="2" id="KW-0805">Transcription regulation</keyword>
<dbReference type="Pfam" id="PF00126">
    <property type="entry name" value="HTH_1"/>
    <property type="match status" value="1"/>
</dbReference>
<dbReference type="PROSITE" id="PS50931">
    <property type="entry name" value="HTH_LYSR"/>
    <property type="match status" value="1"/>
</dbReference>
<comment type="caution">
    <text evidence="6">The sequence shown here is derived from an EMBL/GenBank/DDBJ whole genome shotgun (WGS) entry which is preliminary data.</text>
</comment>
<protein>
    <submittedName>
        <fullName evidence="6">LysR substrate-binding domain-containing protein</fullName>
    </submittedName>
</protein>
<evidence type="ECO:0000256" key="1">
    <source>
        <dbReference type="ARBA" id="ARBA00009437"/>
    </source>
</evidence>
<sequence length="319" mass="35732">MDNPEQVRAPMHNNEIRYFMAVASTGSLSAASQQLFVAVSAISRQIQRLESRLGVPLFDRHARGMVLNSAGQILENHVRRSMADMELAIAEIEGLKSARQTTIRVVCTDGIAFNMMPTVMAKFRQQHPTVNFCLSVGSARQVPEMVRNGECDVALKFSLSPEYGVDVIATFPSPFLVVMKEDHPLATADFQLADLNAYPVALPEQTATVRQLFDLSCRMSGVFIDPVFTCNHFATLYAFILNTPQAITICSHFSLLYCTRRDGLQIRSLDARQVGQRTLQIQTEASKPKTAALKTFFDFLTDELNTQDERFRQEYRIPG</sequence>
<dbReference type="InterPro" id="IPR000847">
    <property type="entry name" value="LysR_HTH_N"/>
</dbReference>
<dbReference type="EMBL" id="BAABDG010000002">
    <property type="protein sequence ID" value="GAA3879111.1"/>
    <property type="molecule type" value="Genomic_DNA"/>
</dbReference>
<dbReference type="Gene3D" id="1.10.10.10">
    <property type="entry name" value="Winged helix-like DNA-binding domain superfamily/Winged helix DNA-binding domain"/>
    <property type="match status" value="1"/>
</dbReference>
<accession>A0ABP7KIV4</accession>